<sequence>MRRLRPMTASSTQPLNSLMADAQWLAHRYDPGQDAFHFLQLPRARHGEIPFLTDEYVGQAVEPIVLRREDAIAAAPAPAPLHFIFHSAYCCSTLLAAAFDRPGIAMGLKEPVLLNDIVGWRHRGAKGPEAARALDHGLRLLARPFSAGEAVVIKPSNLINPLIPGIMAMWPTARALFLHAPLDAYLASIARKGMWGRLWVRDLFGKLLREGVVNLGVASSDYLGLTDIQIAALGWLTQQSQFQALTKQLGERVLTLNSETLIAHPADSLTALARHFDIALSRADIADIVSGPIFGRDSKTGADFAQGQRVRAAQDGKALHAEEVEKVGEWASLIARNNGIVMDLPRPLLG</sequence>
<evidence type="ECO:0000313" key="2">
    <source>
        <dbReference type="Proteomes" id="UP000280708"/>
    </source>
</evidence>
<protein>
    <recommendedName>
        <fullName evidence="3">Sulfotransferase family protein</fullName>
    </recommendedName>
</protein>
<dbReference type="Gene3D" id="3.40.50.300">
    <property type="entry name" value="P-loop containing nucleotide triphosphate hydrolases"/>
    <property type="match status" value="1"/>
</dbReference>
<proteinExistence type="predicted"/>
<dbReference type="InterPro" id="IPR027417">
    <property type="entry name" value="P-loop_NTPase"/>
</dbReference>
<organism evidence="1 2">
    <name type="scientific">Sphingobium yanoikuyae</name>
    <name type="common">Sphingomonas yanoikuyae</name>
    <dbReference type="NCBI Taxonomy" id="13690"/>
    <lineage>
        <taxon>Bacteria</taxon>
        <taxon>Pseudomonadati</taxon>
        <taxon>Pseudomonadota</taxon>
        <taxon>Alphaproteobacteria</taxon>
        <taxon>Sphingomonadales</taxon>
        <taxon>Sphingomonadaceae</taxon>
        <taxon>Sphingobium</taxon>
    </lineage>
</organism>
<dbReference type="AlphaFoldDB" id="A0A3G2V073"/>
<evidence type="ECO:0008006" key="3">
    <source>
        <dbReference type="Google" id="ProtNLM"/>
    </source>
</evidence>
<gene>
    <name evidence="1" type="ORF">EBF16_21405</name>
</gene>
<name>A0A3G2V073_SPHYA</name>
<dbReference type="EMBL" id="CP033230">
    <property type="protein sequence ID" value="AYO80726.1"/>
    <property type="molecule type" value="Genomic_DNA"/>
</dbReference>
<dbReference type="SUPFAM" id="SSF52540">
    <property type="entry name" value="P-loop containing nucleoside triphosphate hydrolases"/>
    <property type="match status" value="1"/>
</dbReference>
<dbReference type="Proteomes" id="UP000280708">
    <property type="component" value="Chromosome"/>
</dbReference>
<accession>A0A3G2V073</accession>
<reference evidence="1 2" key="1">
    <citation type="submission" date="2018-10" db="EMBL/GenBank/DDBJ databases">
        <title>Characterization and genome analysis of a novel bacterium Sphingobium yanoikuyae SJTF8 capable of degrading PAHs.</title>
        <authorList>
            <person name="Yin C."/>
            <person name="Xiong W."/>
            <person name="Liang R."/>
        </authorList>
    </citation>
    <scope>NUCLEOTIDE SEQUENCE [LARGE SCALE GENOMIC DNA]</scope>
    <source>
        <strain evidence="1 2">SJTF8</strain>
    </source>
</reference>
<evidence type="ECO:0000313" key="1">
    <source>
        <dbReference type="EMBL" id="AYO80726.1"/>
    </source>
</evidence>